<keyword evidence="1" id="KW-1133">Transmembrane helix</keyword>
<reference evidence="2" key="1">
    <citation type="submission" date="2022-08" db="EMBL/GenBank/DDBJ databases">
        <title>A Global Phylogenomic Analysis of the Shiitake Genus Lentinula.</title>
        <authorList>
            <consortium name="DOE Joint Genome Institute"/>
            <person name="Sierra-Patev S."/>
            <person name="Min B."/>
            <person name="Naranjo-Ortiz M."/>
            <person name="Looney B."/>
            <person name="Konkel Z."/>
            <person name="Slot J.C."/>
            <person name="Sakamoto Y."/>
            <person name="Steenwyk J.L."/>
            <person name="Rokas A."/>
            <person name="Carro J."/>
            <person name="Camarero S."/>
            <person name="Ferreira P."/>
            <person name="Molpeceres G."/>
            <person name="Ruiz-Duenas F.J."/>
            <person name="Serrano A."/>
            <person name="Henrissat B."/>
            <person name="Drula E."/>
            <person name="Hughes K.W."/>
            <person name="Mata J.L."/>
            <person name="Ishikawa N.K."/>
            <person name="Vargas-Isla R."/>
            <person name="Ushijima S."/>
            <person name="Smith C.A."/>
            <person name="Ahrendt S."/>
            <person name="Andreopoulos W."/>
            <person name="He G."/>
            <person name="Labutti K."/>
            <person name="Lipzen A."/>
            <person name="Ng V."/>
            <person name="Riley R."/>
            <person name="Sandor L."/>
            <person name="Barry K."/>
            <person name="Martinez A.T."/>
            <person name="Xiao Y."/>
            <person name="Gibbons J.G."/>
            <person name="Terashima K."/>
            <person name="Grigoriev I.V."/>
            <person name="Hibbett D.S."/>
        </authorList>
    </citation>
    <scope>NUCLEOTIDE SEQUENCE</scope>
    <source>
        <strain evidence="2">RHP3577 ss4</strain>
    </source>
</reference>
<dbReference type="EMBL" id="JANVFT010000040">
    <property type="protein sequence ID" value="KAJ4491752.1"/>
    <property type="molecule type" value="Genomic_DNA"/>
</dbReference>
<keyword evidence="1" id="KW-0812">Transmembrane</keyword>
<gene>
    <name evidence="2" type="ORF">C8R41DRAFT_833012</name>
</gene>
<name>A0ABQ8VEQ2_9AGAR</name>
<proteinExistence type="predicted"/>
<feature type="transmembrane region" description="Helical" evidence="1">
    <location>
        <begin position="7"/>
        <end position="29"/>
    </location>
</feature>
<protein>
    <submittedName>
        <fullName evidence="2">Uncharacterized protein</fullName>
    </submittedName>
</protein>
<evidence type="ECO:0000313" key="2">
    <source>
        <dbReference type="EMBL" id="KAJ4491752.1"/>
    </source>
</evidence>
<sequence>MTMKLQAFALPWMCFPFFSFLAFVFLIFIKPPNGLSIHESSHCLAFLCSLLYLESMRSFALIPQPAPGSRLINSRNLHMDNGTPLNAICSLQVQDPTLLCLFVFLAPSLSFGGLPSVPARSCLAFSIFDSQYCTDVYLPSHLPISSHCITTIHFHLAIFRCVNIHQLPMFSSSIAF</sequence>
<keyword evidence="1" id="KW-0472">Membrane</keyword>
<evidence type="ECO:0000256" key="1">
    <source>
        <dbReference type="SAM" id="Phobius"/>
    </source>
</evidence>
<comment type="caution">
    <text evidence="2">The sequence shown here is derived from an EMBL/GenBank/DDBJ whole genome shotgun (WGS) entry which is preliminary data.</text>
</comment>
<evidence type="ECO:0000313" key="3">
    <source>
        <dbReference type="Proteomes" id="UP001150217"/>
    </source>
</evidence>
<dbReference type="Proteomes" id="UP001150217">
    <property type="component" value="Unassembled WGS sequence"/>
</dbReference>
<keyword evidence="3" id="KW-1185">Reference proteome</keyword>
<accession>A0ABQ8VEQ2</accession>
<organism evidence="2 3">
    <name type="scientific">Lentinula lateritia</name>
    <dbReference type="NCBI Taxonomy" id="40482"/>
    <lineage>
        <taxon>Eukaryota</taxon>
        <taxon>Fungi</taxon>
        <taxon>Dikarya</taxon>
        <taxon>Basidiomycota</taxon>
        <taxon>Agaricomycotina</taxon>
        <taxon>Agaricomycetes</taxon>
        <taxon>Agaricomycetidae</taxon>
        <taxon>Agaricales</taxon>
        <taxon>Marasmiineae</taxon>
        <taxon>Omphalotaceae</taxon>
        <taxon>Lentinula</taxon>
    </lineage>
</organism>